<dbReference type="RefSeq" id="WP_276606236.1">
    <property type="nucleotide sequence ID" value="NZ_JBHSNS010000013.1"/>
</dbReference>
<keyword evidence="2" id="KW-1185">Reference proteome</keyword>
<evidence type="ECO:0000313" key="1">
    <source>
        <dbReference type="EMBL" id="MFC5731217.1"/>
    </source>
</evidence>
<dbReference type="Proteomes" id="UP001596072">
    <property type="component" value="Unassembled WGS sequence"/>
</dbReference>
<accession>A0ABW0ZL40</accession>
<reference evidence="2" key="1">
    <citation type="journal article" date="2019" name="Int. J. Syst. Evol. Microbiol.">
        <title>The Global Catalogue of Microorganisms (GCM) 10K type strain sequencing project: providing services to taxonomists for standard genome sequencing and annotation.</title>
        <authorList>
            <consortium name="The Broad Institute Genomics Platform"/>
            <consortium name="The Broad Institute Genome Sequencing Center for Infectious Disease"/>
            <person name="Wu L."/>
            <person name="Ma J."/>
        </authorList>
    </citation>
    <scope>NUCLEOTIDE SEQUENCE [LARGE SCALE GENOMIC DNA]</scope>
    <source>
        <strain evidence="2">YIM 94188</strain>
    </source>
</reference>
<sequence length="42" mass="4813">MNAPDPAVSVFRVAPYRVDGSDAQLFISLCLFRLWRDQELTD</sequence>
<comment type="caution">
    <text evidence="1">The sequence shown here is derived from an EMBL/GenBank/DDBJ whole genome shotgun (WGS) entry which is preliminary data.</text>
</comment>
<gene>
    <name evidence="1" type="ORF">ACFPQB_20060</name>
</gene>
<name>A0ABW0ZL40_9ACTN</name>
<organism evidence="1 2">
    <name type="scientific">Nocardioides vastitatis</name>
    <dbReference type="NCBI Taxonomy" id="2568655"/>
    <lineage>
        <taxon>Bacteria</taxon>
        <taxon>Bacillati</taxon>
        <taxon>Actinomycetota</taxon>
        <taxon>Actinomycetes</taxon>
        <taxon>Propionibacteriales</taxon>
        <taxon>Nocardioidaceae</taxon>
        <taxon>Nocardioides</taxon>
    </lineage>
</organism>
<protein>
    <submittedName>
        <fullName evidence="1">Uncharacterized protein</fullName>
    </submittedName>
</protein>
<proteinExistence type="predicted"/>
<dbReference type="EMBL" id="JBHSNS010000013">
    <property type="protein sequence ID" value="MFC5731217.1"/>
    <property type="molecule type" value="Genomic_DNA"/>
</dbReference>
<evidence type="ECO:0000313" key="2">
    <source>
        <dbReference type="Proteomes" id="UP001596072"/>
    </source>
</evidence>